<dbReference type="InterPro" id="IPR041921">
    <property type="entry name" value="NuoE_N"/>
</dbReference>
<accession>A0A7C3E1C1</accession>
<dbReference type="PANTHER" id="PTHR43342:SF1">
    <property type="entry name" value="BIFURCATING [FEFE] HYDROGENASE GAMMA SUBUNIT"/>
    <property type="match status" value="1"/>
</dbReference>
<reference evidence="8" key="1">
    <citation type="journal article" date="2020" name="mSystems">
        <title>Genome- and Community-Level Interaction Insights into Carbon Utilization and Element Cycling Functions of Hydrothermarchaeota in Hydrothermal Sediment.</title>
        <authorList>
            <person name="Zhou Z."/>
            <person name="Liu Y."/>
            <person name="Xu W."/>
            <person name="Pan J."/>
            <person name="Luo Z.H."/>
            <person name="Li M."/>
        </authorList>
    </citation>
    <scope>NUCLEOTIDE SEQUENCE [LARGE SCALE GENOMIC DNA]</scope>
    <source>
        <strain evidence="8">SpSt-503</strain>
    </source>
</reference>
<dbReference type="GO" id="GO:0051537">
    <property type="term" value="F:2 iron, 2 sulfur cluster binding"/>
    <property type="evidence" value="ECO:0007669"/>
    <property type="project" value="UniProtKB-KW"/>
</dbReference>
<dbReference type="Pfam" id="PF01257">
    <property type="entry name" value="2Fe-2S_thioredx"/>
    <property type="match status" value="1"/>
</dbReference>
<protein>
    <submittedName>
        <fullName evidence="8">NAD(P)H-dependent oxidoreductase subunit E</fullName>
    </submittedName>
</protein>
<dbReference type="InterPro" id="IPR002023">
    <property type="entry name" value="NuoE-like"/>
</dbReference>
<evidence type="ECO:0000256" key="2">
    <source>
        <dbReference type="ARBA" id="ARBA00022714"/>
    </source>
</evidence>
<comment type="cofactor">
    <cofactor evidence="6">
        <name>[2Fe-2S] cluster</name>
        <dbReference type="ChEBI" id="CHEBI:190135"/>
    </cofactor>
</comment>
<dbReference type="Gene3D" id="1.10.10.1590">
    <property type="entry name" value="NADH-quinone oxidoreductase subunit E"/>
    <property type="match status" value="1"/>
</dbReference>
<sequence length="177" mass="19508">MNHALVAHQSESALAPSLVESTIKKYQGKPGALLSILEELQTLHPYRYLEEAVLTQVADGLQIPQSQIYSVVTFYSYFNLKPQGKHSIVVCRGTACHTRGSLALLQEAMLRLGNETFSEGEEASFTTDDRLFTVRTVACFGQCALAPVIAVDGTIYSRMNVRLLTALLAKMKKEAKK</sequence>
<name>A0A7C3E1C1_9SPIR</name>
<dbReference type="SUPFAM" id="SSF52833">
    <property type="entry name" value="Thioredoxin-like"/>
    <property type="match status" value="1"/>
</dbReference>
<keyword evidence="4 7" id="KW-0408">Iron</keyword>
<feature type="binding site" evidence="7">
    <location>
        <position position="143"/>
    </location>
    <ligand>
        <name>[2Fe-2S] cluster</name>
        <dbReference type="ChEBI" id="CHEBI:190135"/>
    </ligand>
</feature>
<gene>
    <name evidence="8" type="ORF">ENS59_04985</name>
</gene>
<evidence type="ECO:0000256" key="7">
    <source>
        <dbReference type="PIRSR" id="PIRSR000216-1"/>
    </source>
</evidence>
<evidence type="ECO:0000256" key="3">
    <source>
        <dbReference type="ARBA" id="ARBA00022723"/>
    </source>
</evidence>
<dbReference type="GO" id="GO:0016491">
    <property type="term" value="F:oxidoreductase activity"/>
    <property type="evidence" value="ECO:0007669"/>
    <property type="project" value="InterPro"/>
</dbReference>
<feature type="binding site" evidence="7">
    <location>
        <position position="91"/>
    </location>
    <ligand>
        <name>[2Fe-2S] cluster</name>
        <dbReference type="ChEBI" id="CHEBI:190135"/>
    </ligand>
</feature>
<evidence type="ECO:0000256" key="6">
    <source>
        <dbReference type="ARBA" id="ARBA00034078"/>
    </source>
</evidence>
<dbReference type="InterPro" id="IPR028431">
    <property type="entry name" value="NADP_DH_HndA-like"/>
</dbReference>
<keyword evidence="3 7" id="KW-0479">Metal-binding</keyword>
<dbReference type="AlphaFoldDB" id="A0A7C3E1C1"/>
<keyword evidence="5 7" id="KW-0411">Iron-sulfur</keyword>
<evidence type="ECO:0000256" key="1">
    <source>
        <dbReference type="ARBA" id="ARBA00010643"/>
    </source>
</evidence>
<evidence type="ECO:0000313" key="8">
    <source>
        <dbReference type="EMBL" id="HFH28852.1"/>
    </source>
</evidence>
<keyword evidence="2 7" id="KW-0001">2Fe-2S</keyword>
<comment type="caution">
    <text evidence="8">The sequence shown here is derived from an EMBL/GenBank/DDBJ whole genome shotgun (WGS) entry which is preliminary data.</text>
</comment>
<dbReference type="InterPro" id="IPR042128">
    <property type="entry name" value="NuoE_dom"/>
</dbReference>
<dbReference type="EMBL" id="DSVL01000151">
    <property type="protein sequence ID" value="HFH28852.1"/>
    <property type="molecule type" value="Genomic_DNA"/>
</dbReference>
<feature type="binding site" evidence="7">
    <location>
        <position position="139"/>
    </location>
    <ligand>
        <name>[2Fe-2S] cluster</name>
        <dbReference type="ChEBI" id="CHEBI:190135"/>
    </ligand>
</feature>
<dbReference type="Gene3D" id="3.40.30.10">
    <property type="entry name" value="Glutaredoxin"/>
    <property type="match status" value="1"/>
</dbReference>
<proteinExistence type="inferred from homology"/>
<organism evidence="8">
    <name type="scientific">Gracilinema caldarium</name>
    <dbReference type="NCBI Taxonomy" id="215591"/>
    <lineage>
        <taxon>Bacteria</taxon>
        <taxon>Pseudomonadati</taxon>
        <taxon>Spirochaetota</taxon>
        <taxon>Spirochaetia</taxon>
        <taxon>Spirochaetales</taxon>
        <taxon>Breznakiellaceae</taxon>
        <taxon>Gracilinema</taxon>
    </lineage>
</organism>
<dbReference type="CDD" id="cd03064">
    <property type="entry name" value="TRX_Fd_NuoE"/>
    <property type="match status" value="1"/>
</dbReference>
<evidence type="ECO:0000256" key="5">
    <source>
        <dbReference type="ARBA" id="ARBA00023014"/>
    </source>
</evidence>
<evidence type="ECO:0000256" key="4">
    <source>
        <dbReference type="ARBA" id="ARBA00023004"/>
    </source>
</evidence>
<dbReference type="PIRSF" id="PIRSF000216">
    <property type="entry name" value="NADH_DH_24kDa"/>
    <property type="match status" value="1"/>
</dbReference>
<feature type="binding site" evidence="7">
    <location>
        <position position="96"/>
    </location>
    <ligand>
        <name>[2Fe-2S] cluster</name>
        <dbReference type="ChEBI" id="CHEBI:190135"/>
    </ligand>
</feature>
<dbReference type="PANTHER" id="PTHR43342">
    <property type="entry name" value="NADH-QUINONE OXIDOREDUCTASE, E SUBUNIT"/>
    <property type="match status" value="1"/>
</dbReference>
<dbReference type="GO" id="GO:0046872">
    <property type="term" value="F:metal ion binding"/>
    <property type="evidence" value="ECO:0007669"/>
    <property type="project" value="UniProtKB-KW"/>
</dbReference>
<dbReference type="InterPro" id="IPR036249">
    <property type="entry name" value="Thioredoxin-like_sf"/>
</dbReference>
<comment type="similarity">
    <text evidence="1">Belongs to the complex I 24 kDa subunit family.</text>
</comment>
<comment type="cofactor">
    <cofactor evidence="7">
        <name>[2Fe-2S] cluster</name>
        <dbReference type="ChEBI" id="CHEBI:190135"/>
    </cofactor>
    <text evidence="7">Binds 1 [2Fe-2S] cluster.</text>
</comment>